<dbReference type="Pfam" id="PF13424">
    <property type="entry name" value="TPR_12"/>
    <property type="match status" value="4"/>
</dbReference>
<name>A0A917ZS80_9ACTN</name>
<feature type="compositionally biased region" description="Acidic residues" evidence="1">
    <location>
        <begin position="71"/>
        <end position="82"/>
    </location>
</feature>
<dbReference type="PANTHER" id="PTHR46082:SF6">
    <property type="entry name" value="AAA+ ATPASE DOMAIN-CONTAINING PROTEIN-RELATED"/>
    <property type="match status" value="1"/>
</dbReference>
<feature type="compositionally biased region" description="Pro residues" evidence="1">
    <location>
        <begin position="107"/>
        <end position="120"/>
    </location>
</feature>
<dbReference type="InterPro" id="IPR056681">
    <property type="entry name" value="DUF7779"/>
</dbReference>
<dbReference type="Pfam" id="PF00931">
    <property type="entry name" value="NB-ARC"/>
    <property type="match status" value="1"/>
</dbReference>
<dbReference type="InterPro" id="IPR027417">
    <property type="entry name" value="P-loop_NTPase"/>
</dbReference>
<dbReference type="PANTHER" id="PTHR46082">
    <property type="entry name" value="ATP/GTP-BINDING PROTEIN-RELATED"/>
    <property type="match status" value="1"/>
</dbReference>
<sequence>MAPEGRRPPIAPADEVAGSPHRGMNRGARRHASGRRTSADPLWYEVADALWLAERIAAADSPRPAEPHSDEPEEGGSSDVPDDPGPAADEPSWPSAGSEASDAPTPGHLPPDVPGRPPPETTATAPSTATGRVRPGGRSGSPPPPGRLRGPGGRRGHRGLAVDPLIRAVRPLRQTVESVHEFRLDEEATAECMAADPAMWTPVCEPEEELRSEVVLVVDAGPTMLIWQETVAQLDELLVRSGSFRSTRVRRLRTDSSIPEDVTLLSSSVPGVGYDPGELIDPTGRRIVLVLTDGLAPAWDSQAVLPLLQRWGRVMPVAVVHLLPSTLWHRSGLDPQRLGLRATSPWQPNSRLDWVSRGIPRDLLDPVAQPVPDGAVPVPVLELDPRWLRAWVGLLVGGRAEWTTMTGVLAGPWKGPRDAARAAPVPEATALEKVLSFRAQATPEAFMLAARLAAAPLRLPVIKRVQERLVPASRASHVSELLMSPLVSASSGEGAPGFAFDFAPGVREELLATARRAETVRVLKTVADAMEECGGGYSPDLVEALTTPGTASAPRVTQSSAPLLRIEQQVMQAMSGQHLSRARQLSELLGDPAAPGGSAPSGVSSGDTAPDRDPDRRSPEKVSRPHGSSGAQFAADRQPSTSLRATGQEAQTNTGGTQVTQTTAEPTAERRYSTGRPAVWGNIPQRNPNFTGREELLAALRERLEAGTTAVLPEALHGMGGVGKSQLAVEYVYRHQADYDVIWWIPSERKAQAAQALVELAQQMRLPVKGEANQAVPALREALRRGEPYERWLLVFDNAESPDTVREFFPQGGSGSILVTSRNLQWGSVARPLEVDVFAREESKSLLRRRDPGLTEEESERLAVALGDLPLAVEQAAAWRAETGMPADEYLRLFEQKRTELLEVSPPLDYQLPVAAAWNVSLDQIELRNPAALQLLQVASFLAPEPVARSLFSSARNASIAPELDAALRDPLRLARAIREINRYSLARIDHRKNSIQMHRLVQAVLLSRMTEEERDTMLRGARALIASGDPNNPESAEAWPRYAELYPHVVASKAEESDDPWVRELVMNTAKYLYRWGEHEEARAFSQRAYETWKRERGEEDESTLVMAQWLGFMLFAVGRYREAAELNAHTLSIYEETVPEDREDALEAIGAVAIDHRVQGDFARALELSETVYTRSMHAFGEDDPTTLNAAHNLAVSLRLAGEFARARDLDDETWQRKVQVFGEDHELSLITRAGLTIDRRELGDYVEARKEQEDSVQKYRQLMGDGHPGTLRAERHLSVALRKAGAHEQARELSDAVTRKFTARYGVEHPDTTAAALNHSVDLRQTGDLAAAKERGQELLERYTGTLGEEHPHTVSTAVNLAITLRLMGELEAALRMDEKALETFRLRLSDDHPSTLVCRTNLASDLYALGEFDRALELDTDTLERSTRVLGESHPSTLAIALNRALDLRALRHTQEAEELHARALAGFQGVLGSDHPATMAASGWMRADCDIDPMPL</sequence>
<dbReference type="InterPro" id="IPR047738">
    <property type="entry name" value="SAV_2336-like_N"/>
</dbReference>
<dbReference type="InterPro" id="IPR053137">
    <property type="entry name" value="NLR-like"/>
</dbReference>
<feature type="domain" description="NB-ARC" evidence="2">
    <location>
        <begin position="715"/>
        <end position="847"/>
    </location>
</feature>
<dbReference type="InterPro" id="IPR011990">
    <property type="entry name" value="TPR-like_helical_dom_sf"/>
</dbReference>
<reference evidence="4" key="2">
    <citation type="submission" date="2020-09" db="EMBL/GenBank/DDBJ databases">
        <authorList>
            <person name="Sun Q."/>
            <person name="Zhou Y."/>
        </authorList>
    </citation>
    <scope>NUCLEOTIDE SEQUENCE</scope>
    <source>
        <strain evidence="4">CGMCC 4.7201</strain>
    </source>
</reference>
<evidence type="ECO:0000259" key="2">
    <source>
        <dbReference type="Pfam" id="PF00931"/>
    </source>
</evidence>
<dbReference type="Gene3D" id="1.25.40.10">
    <property type="entry name" value="Tetratricopeptide repeat domain"/>
    <property type="match status" value="3"/>
</dbReference>
<dbReference type="Gene3D" id="3.40.50.300">
    <property type="entry name" value="P-loop containing nucleotide triphosphate hydrolases"/>
    <property type="match status" value="1"/>
</dbReference>
<dbReference type="SUPFAM" id="SSF52540">
    <property type="entry name" value="P-loop containing nucleoside triphosphate hydrolases"/>
    <property type="match status" value="1"/>
</dbReference>
<feature type="region of interest" description="Disordered" evidence="1">
    <location>
        <begin position="1"/>
        <end position="41"/>
    </location>
</feature>
<dbReference type="Pfam" id="PF25000">
    <property type="entry name" value="DUF7779"/>
    <property type="match status" value="1"/>
</dbReference>
<dbReference type="Proteomes" id="UP000641932">
    <property type="component" value="Unassembled WGS sequence"/>
</dbReference>
<organism evidence="4 5">
    <name type="scientific">Wenjunlia tyrosinilytica</name>
    <dbReference type="NCBI Taxonomy" id="1544741"/>
    <lineage>
        <taxon>Bacteria</taxon>
        <taxon>Bacillati</taxon>
        <taxon>Actinomycetota</taxon>
        <taxon>Actinomycetes</taxon>
        <taxon>Kitasatosporales</taxon>
        <taxon>Streptomycetaceae</taxon>
        <taxon>Wenjunlia</taxon>
    </lineage>
</organism>
<dbReference type="NCBIfam" id="NF041121">
    <property type="entry name" value="SAV_2336_NTERM"/>
    <property type="match status" value="1"/>
</dbReference>
<evidence type="ECO:0000259" key="3">
    <source>
        <dbReference type="Pfam" id="PF25000"/>
    </source>
</evidence>
<accession>A0A917ZS80</accession>
<proteinExistence type="predicted"/>
<dbReference type="SUPFAM" id="SSF48452">
    <property type="entry name" value="TPR-like"/>
    <property type="match status" value="4"/>
</dbReference>
<dbReference type="InterPro" id="IPR002182">
    <property type="entry name" value="NB-ARC"/>
</dbReference>
<comment type="caution">
    <text evidence="4">The sequence shown here is derived from an EMBL/GenBank/DDBJ whole genome shotgun (WGS) entry which is preliminary data.</text>
</comment>
<protein>
    <submittedName>
        <fullName evidence="4">Cytochrome c</fullName>
    </submittedName>
</protein>
<feature type="compositionally biased region" description="Low complexity" evidence="1">
    <location>
        <begin position="121"/>
        <end position="133"/>
    </location>
</feature>
<feature type="region of interest" description="Disordered" evidence="1">
    <location>
        <begin position="58"/>
        <end position="162"/>
    </location>
</feature>
<feature type="compositionally biased region" description="Low complexity" evidence="1">
    <location>
        <begin position="592"/>
        <end position="606"/>
    </location>
</feature>
<feature type="compositionally biased region" description="Polar residues" evidence="1">
    <location>
        <begin position="638"/>
        <end position="650"/>
    </location>
</feature>
<dbReference type="Pfam" id="PF13374">
    <property type="entry name" value="TPR_10"/>
    <property type="match status" value="2"/>
</dbReference>
<keyword evidence="5" id="KW-1185">Reference proteome</keyword>
<evidence type="ECO:0000313" key="4">
    <source>
        <dbReference type="EMBL" id="GGO92366.1"/>
    </source>
</evidence>
<dbReference type="EMBL" id="BMMS01000018">
    <property type="protein sequence ID" value="GGO92366.1"/>
    <property type="molecule type" value="Genomic_DNA"/>
</dbReference>
<feature type="region of interest" description="Disordered" evidence="1">
    <location>
        <begin position="589"/>
        <end position="688"/>
    </location>
</feature>
<gene>
    <name evidence="4" type="ORF">GCM10012280_42380</name>
</gene>
<evidence type="ECO:0000313" key="5">
    <source>
        <dbReference type="Proteomes" id="UP000641932"/>
    </source>
</evidence>
<reference evidence="4" key="1">
    <citation type="journal article" date="2014" name="Int. J. Syst. Evol. Microbiol.">
        <title>Complete genome sequence of Corynebacterium casei LMG S-19264T (=DSM 44701T), isolated from a smear-ripened cheese.</title>
        <authorList>
            <consortium name="US DOE Joint Genome Institute (JGI-PGF)"/>
            <person name="Walter F."/>
            <person name="Albersmeier A."/>
            <person name="Kalinowski J."/>
            <person name="Ruckert C."/>
        </authorList>
    </citation>
    <scope>NUCLEOTIDE SEQUENCE</scope>
    <source>
        <strain evidence="4">CGMCC 4.7201</strain>
    </source>
</reference>
<feature type="compositionally biased region" description="Basic residues" evidence="1">
    <location>
        <begin position="23"/>
        <end position="34"/>
    </location>
</feature>
<feature type="domain" description="DUF7779" evidence="3">
    <location>
        <begin position="926"/>
        <end position="1014"/>
    </location>
</feature>
<feature type="compositionally biased region" description="Low complexity" evidence="1">
    <location>
        <begin position="651"/>
        <end position="663"/>
    </location>
</feature>
<feature type="compositionally biased region" description="Basic and acidic residues" evidence="1">
    <location>
        <begin position="609"/>
        <end position="623"/>
    </location>
</feature>
<evidence type="ECO:0000256" key="1">
    <source>
        <dbReference type="SAM" id="MobiDB-lite"/>
    </source>
</evidence>
<dbReference type="GO" id="GO:0043531">
    <property type="term" value="F:ADP binding"/>
    <property type="evidence" value="ECO:0007669"/>
    <property type="project" value="InterPro"/>
</dbReference>
<dbReference type="NCBIfam" id="NF040586">
    <property type="entry name" value="FxSxx_TPR"/>
    <property type="match status" value="1"/>
</dbReference>